<protein>
    <recommendedName>
        <fullName evidence="16">CDP-diacylglycerol--glycerol-3-phosphate 3-phosphatidyltransferase</fullName>
    </recommendedName>
</protein>
<comment type="similarity">
    <text evidence="2 11">Belongs to the CDP-alcohol phosphatidyltransferase class-I family.</text>
</comment>
<reference evidence="14 15" key="1">
    <citation type="submission" date="2023-10" db="EMBL/GenBank/DDBJ databases">
        <authorList>
            <person name="Maclean D."/>
            <person name="Macfadyen A."/>
        </authorList>
    </citation>
    <scope>NUCLEOTIDE SEQUENCE [LARGE SCALE GENOMIC DNA]</scope>
</reference>
<evidence type="ECO:0000256" key="9">
    <source>
        <dbReference type="ARBA" id="ARBA00023209"/>
    </source>
</evidence>
<evidence type="ECO:0000256" key="4">
    <source>
        <dbReference type="ARBA" id="ARBA00022679"/>
    </source>
</evidence>
<dbReference type="GO" id="GO:0008444">
    <property type="term" value="F:CDP-diacylglycerol-glycerol-3-phosphate 3-phosphatidyltransferase activity"/>
    <property type="evidence" value="ECO:0007669"/>
    <property type="project" value="InterPro"/>
</dbReference>
<evidence type="ECO:0000256" key="2">
    <source>
        <dbReference type="ARBA" id="ARBA00010441"/>
    </source>
</evidence>
<evidence type="ECO:0000256" key="1">
    <source>
        <dbReference type="ARBA" id="ARBA00004141"/>
    </source>
</evidence>
<keyword evidence="10" id="KW-1208">Phospholipid metabolism</keyword>
<gene>
    <name evidence="14" type="ORF">CVIRNUC_008918</name>
</gene>
<dbReference type="InterPro" id="IPR050324">
    <property type="entry name" value="CDP-alcohol_PTase-I"/>
</dbReference>
<keyword evidence="3" id="KW-0444">Lipid biosynthesis</keyword>
<dbReference type="PANTHER" id="PTHR14269:SF62">
    <property type="entry name" value="CDP-DIACYLGLYCEROL--GLYCEROL-3-PHOSPHATE 3-PHOSPHATIDYLTRANSFERASE 1, CHLOROPLASTIC"/>
    <property type="match status" value="1"/>
</dbReference>
<keyword evidence="5 13" id="KW-0812">Transmembrane</keyword>
<feature type="transmembrane region" description="Helical" evidence="13">
    <location>
        <begin position="65"/>
        <end position="84"/>
    </location>
</feature>
<evidence type="ECO:0000256" key="13">
    <source>
        <dbReference type="SAM" id="Phobius"/>
    </source>
</evidence>
<keyword evidence="6 13" id="KW-1133">Transmembrane helix</keyword>
<dbReference type="InterPro" id="IPR043130">
    <property type="entry name" value="CDP-OH_PTrfase_TM_dom"/>
</dbReference>
<organism evidence="14 15">
    <name type="scientific">Coccomyxa viridis</name>
    <dbReference type="NCBI Taxonomy" id="1274662"/>
    <lineage>
        <taxon>Eukaryota</taxon>
        <taxon>Viridiplantae</taxon>
        <taxon>Chlorophyta</taxon>
        <taxon>core chlorophytes</taxon>
        <taxon>Trebouxiophyceae</taxon>
        <taxon>Trebouxiophyceae incertae sedis</taxon>
        <taxon>Coccomyxaceae</taxon>
        <taxon>Coccomyxa</taxon>
    </lineage>
</organism>
<feature type="compositionally biased region" description="Pro residues" evidence="12">
    <location>
        <begin position="273"/>
        <end position="285"/>
    </location>
</feature>
<keyword evidence="4 11" id="KW-0808">Transferase</keyword>
<comment type="subcellular location">
    <subcellularLocation>
        <location evidence="1">Membrane</location>
        <topology evidence="1">Multi-pass membrane protein</topology>
    </subcellularLocation>
</comment>
<sequence>MTFRLHRKDSSIQGIPLIGLSSQESLSSPIDRRSDYYRQRAREQQPQSQAAANAKPQPLLTAPNVLTFLRLLMVPVLVVLWFLPHRLAPLASALTFIFAAITDWADGYLARRMKAVTVLGAFLDPVADKIMVSAALVLLAVSPPAPLSHADLAVPVVIMIGREITMSSLREWAAACGGTAHRAVKVNSLGKWKTALQMAAMSGLLLLRRPENLLGHDHASLEHAQRASHACLLLLWAGAFLSVWSLSNYMANVWTYMRYPGDPTSPQVSPRPVMSPPRFPSPRAGPPSRDGRPPSREGRPASREGRPESASPFQNAPAAK</sequence>
<evidence type="ECO:0000256" key="12">
    <source>
        <dbReference type="SAM" id="MobiDB-lite"/>
    </source>
</evidence>
<dbReference type="Gene3D" id="1.20.120.1760">
    <property type="match status" value="1"/>
</dbReference>
<dbReference type="AlphaFoldDB" id="A0AAV1IG91"/>
<feature type="transmembrane region" description="Helical" evidence="13">
    <location>
        <begin position="90"/>
        <end position="109"/>
    </location>
</feature>
<dbReference type="PANTHER" id="PTHR14269">
    <property type="entry name" value="CDP-DIACYLGLYCEROL--GLYCEROL-3-PHOSPHATE 3-PHOSPHATIDYLTRANSFERASE-RELATED"/>
    <property type="match status" value="1"/>
</dbReference>
<evidence type="ECO:0000313" key="15">
    <source>
        <dbReference type="Proteomes" id="UP001314263"/>
    </source>
</evidence>
<dbReference type="InterPro" id="IPR004570">
    <property type="entry name" value="Phosphatidylglycerol_P_synth"/>
</dbReference>
<keyword evidence="9" id="KW-0594">Phospholipid biosynthesis</keyword>
<feature type="region of interest" description="Disordered" evidence="12">
    <location>
        <begin position="264"/>
        <end position="320"/>
    </location>
</feature>
<keyword evidence="8 13" id="KW-0472">Membrane</keyword>
<feature type="transmembrane region" description="Helical" evidence="13">
    <location>
        <begin position="230"/>
        <end position="251"/>
    </location>
</feature>
<evidence type="ECO:0000256" key="6">
    <source>
        <dbReference type="ARBA" id="ARBA00022989"/>
    </source>
</evidence>
<dbReference type="PROSITE" id="PS00379">
    <property type="entry name" value="CDP_ALCOHOL_P_TRANSF"/>
    <property type="match status" value="1"/>
</dbReference>
<evidence type="ECO:0000256" key="7">
    <source>
        <dbReference type="ARBA" id="ARBA00023098"/>
    </source>
</evidence>
<evidence type="ECO:0000313" key="14">
    <source>
        <dbReference type="EMBL" id="CAK0785707.1"/>
    </source>
</evidence>
<dbReference type="Pfam" id="PF01066">
    <property type="entry name" value="CDP-OH_P_transf"/>
    <property type="match status" value="1"/>
</dbReference>
<dbReference type="NCBIfam" id="TIGR00560">
    <property type="entry name" value="pgsA"/>
    <property type="match status" value="1"/>
</dbReference>
<dbReference type="GO" id="GO:0016020">
    <property type="term" value="C:membrane"/>
    <property type="evidence" value="ECO:0007669"/>
    <property type="project" value="UniProtKB-SubCell"/>
</dbReference>
<dbReference type="Proteomes" id="UP001314263">
    <property type="component" value="Unassembled WGS sequence"/>
</dbReference>
<proteinExistence type="inferred from homology"/>
<name>A0AAV1IG91_9CHLO</name>
<accession>A0AAV1IG91</accession>
<evidence type="ECO:0000256" key="3">
    <source>
        <dbReference type="ARBA" id="ARBA00022516"/>
    </source>
</evidence>
<keyword evidence="15" id="KW-1185">Reference proteome</keyword>
<dbReference type="EMBL" id="CAUYUE010000013">
    <property type="protein sequence ID" value="CAK0785707.1"/>
    <property type="molecule type" value="Genomic_DNA"/>
</dbReference>
<evidence type="ECO:0000256" key="11">
    <source>
        <dbReference type="RuleBase" id="RU003750"/>
    </source>
</evidence>
<comment type="caution">
    <text evidence="14">The sequence shown here is derived from an EMBL/GenBank/DDBJ whole genome shotgun (WGS) entry which is preliminary data.</text>
</comment>
<dbReference type="GO" id="GO:0046474">
    <property type="term" value="P:glycerophospholipid biosynthetic process"/>
    <property type="evidence" value="ECO:0007669"/>
    <property type="project" value="TreeGrafter"/>
</dbReference>
<feature type="compositionally biased region" description="Basic and acidic residues" evidence="12">
    <location>
        <begin position="289"/>
        <end position="307"/>
    </location>
</feature>
<evidence type="ECO:0008006" key="16">
    <source>
        <dbReference type="Google" id="ProtNLM"/>
    </source>
</evidence>
<evidence type="ECO:0000256" key="8">
    <source>
        <dbReference type="ARBA" id="ARBA00023136"/>
    </source>
</evidence>
<evidence type="ECO:0000256" key="5">
    <source>
        <dbReference type="ARBA" id="ARBA00022692"/>
    </source>
</evidence>
<evidence type="ECO:0000256" key="10">
    <source>
        <dbReference type="ARBA" id="ARBA00023264"/>
    </source>
</evidence>
<dbReference type="InterPro" id="IPR048254">
    <property type="entry name" value="CDP_ALCOHOL_P_TRANSF_CS"/>
</dbReference>
<keyword evidence="7" id="KW-0443">Lipid metabolism</keyword>
<dbReference type="InterPro" id="IPR000462">
    <property type="entry name" value="CDP-OH_P_trans"/>
</dbReference>